<evidence type="ECO:0000313" key="5">
    <source>
        <dbReference type="Proteomes" id="UP000262583"/>
    </source>
</evidence>
<feature type="region of interest" description="Disordered" evidence="2">
    <location>
        <begin position="330"/>
        <end position="354"/>
    </location>
</feature>
<dbReference type="KEGG" id="schv:BRCON_2825"/>
<organism evidence="4 5">
    <name type="scientific">Sumerlaea chitinivorans</name>
    <dbReference type="NCBI Taxonomy" id="2250252"/>
    <lineage>
        <taxon>Bacteria</taxon>
        <taxon>Candidatus Sumerlaeota</taxon>
        <taxon>Candidatus Sumerlaeia</taxon>
        <taxon>Candidatus Sumerlaeales</taxon>
        <taxon>Candidatus Sumerlaeaceae</taxon>
        <taxon>Candidatus Sumerlaea</taxon>
    </lineage>
</organism>
<dbReference type="InterPro" id="IPR017853">
    <property type="entry name" value="GH"/>
</dbReference>
<dbReference type="Proteomes" id="UP000262583">
    <property type="component" value="Chromosome"/>
</dbReference>
<gene>
    <name evidence="4" type="ORF">BRCON_2825</name>
</gene>
<evidence type="ECO:0000313" key="4">
    <source>
        <dbReference type="EMBL" id="AXA37567.1"/>
    </source>
</evidence>
<accession>A0A2Z4Y8J8</accession>
<proteinExistence type="predicted"/>
<dbReference type="InterPro" id="IPR052177">
    <property type="entry name" value="Divisome_Glycosyl_Hydrolase"/>
</dbReference>
<dbReference type="Gene3D" id="3.20.20.80">
    <property type="entry name" value="Glycosidases"/>
    <property type="match status" value="1"/>
</dbReference>
<dbReference type="SUPFAM" id="SSF51445">
    <property type="entry name" value="(Trans)glycosidases"/>
    <property type="match status" value="1"/>
</dbReference>
<keyword evidence="1" id="KW-0732">Signal</keyword>
<sequence length="354" mass="39878">MRGIWLPGKELLEPQDKVLAKLDALTSANFNAVFPDAYFRGYVIYPNSEYLPQFPEARGRDPLASFIEAAHQRGLQVHAWLEYGFYAYHTPDATKDKSMGPWLDAHPELVSVDSSGQRFIHNPAWGDFYSMCPANPKCHELIAGIAVEIVKRYPVEGINLDRIRFAGEKYCYCPYCREHFRKDTGLELKPFSAGSPEAKRFLEWKRAQLVKAVRLIRDRVKAVNPQIVLTSYVVPPAEKDNKAQSWDLWMKEGLLDAIAVSMYGADIRRDAQRALQILGPASSRLLCAISCEVPTAAYLTNIEEARKVTKLGQITWYSGAVTDDLEQLRSGPYAKPARPPLAQDRETSVTQGAR</sequence>
<evidence type="ECO:0000259" key="3">
    <source>
        <dbReference type="Pfam" id="PF02638"/>
    </source>
</evidence>
<name>A0A2Z4Y8J8_SUMC1</name>
<dbReference type="PANTHER" id="PTHR43405">
    <property type="entry name" value="GLYCOSYL HYDROLASE DIGH"/>
    <property type="match status" value="1"/>
</dbReference>
<protein>
    <recommendedName>
        <fullName evidence="3">Glycosyl hydrolase-like 10 domain-containing protein</fullName>
    </recommendedName>
</protein>
<dbReference type="PANTHER" id="PTHR43405:SF1">
    <property type="entry name" value="GLYCOSYL HYDROLASE DIGH"/>
    <property type="match status" value="1"/>
</dbReference>
<dbReference type="InterPro" id="IPR003790">
    <property type="entry name" value="GHL10"/>
</dbReference>
<dbReference type="EMBL" id="CP030759">
    <property type="protein sequence ID" value="AXA37567.1"/>
    <property type="molecule type" value="Genomic_DNA"/>
</dbReference>
<evidence type="ECO:0000256" key="2">
    <source>
        <dbReference type="SAM" id="MobiDB-lite"/>
    </source>
</evidence>
<evidence type="ECO:0000256" key="1">
    <source>
        <dbReference type="ARBA" id="ARBA00022729"/>
    </source>
</evidence>
<reference evidence="4 5" key="1">
    <citation type="submission" date="2018-05" db="EMBL/GenBank/DDBJ databases">
        <title>A metagenomic window into the 2 km-deep terrestrial subsurface aquifer revealed taxonomically and functionally diverse microbial community comprising novel uncultured bacterial lineages.</title>
        <authorList>
            <person name="Kadnikov V.V."/>
            <person name="Mardanov A.V."/>
            <person name="Beletsky A.V."/>
            <person name="Banks D."/>
            <person name="Pimenov N.V."/>
            <person name="Frank Y.A."/>
            <person name="Karnachuk O.V."/>
            <person name="Ravin N.V."/>
        </authorList>
    </citation>
    <scope>NUCLEOTIDE SEQUENCE [LARGE SCALE GENOMIC DNA]</scope>
    <source>
        <strain evidence="4">BY</strain>
    </source>
</reference>
<dbReference type="AlphaFoldDB" id="A0A2Z4Y8J8"/>
<feature type="domain" description="Glycosyl hydrolase-like 10" evidence="3">
    <location>
        <begin position="1"/>
        <end position="273"/>
    </location>
</feature>
<dbReference type="Pfam" id="PF02638">
    <property type="entry name" value="GHL10"/>
    <property type="match status" value="1"/>
</dbReference>